<keyword evidence="3 6" id="KW-0815">Transposition</keyword>
<dbReference type="GO" id="GO:0003677">
    <property type="term" value="F:DNA binding"/>
    <property type="evidence" value="ECO:0007669"/>
    <property type="project" value="UniProtKB-UniRule"/>
</dbReference>
<proteinExistence type="inferred from homology"/>
<comment type="similarity">
    <text evidence="2 6">Belongs to the transposase mutator family.</text>
</comment>
<gene>
    <name evidence="8" type="ORF">SAMN02910344_01745</name>
</gene>
<evidence type="ECO:0000256" key="3">
    <source>
        <dbReference type="ARBA" id="ARBA00022578"/>
    </source>
</evidence>
<dbReference type="PANTHER" id="PTHR33217:SF8">
    <property type="entry name" value="MUTATOR FAMILY TRANSPOSASE"/>
    <property type="match status" value="1"/>
</dbReference>
<sequence length="150" mass="17052">MAKKDIKRNPAAEKIADLILNNYDVQNAKDVNEALKDVFGPIFEKMLNAEMDAHLGYDKSSSEPKETENRRNGYGEKTIHGSFGETSISVPRDRDGSFKPVVVPKHQKDVSEIEVLKSITRNTRRNVERLVIIVSLRQKNVNQSRQNSRC</sequence>
<dbReference type="PANTHER" id="PTHR33217">
    <property type="entry name" value="TRANSPOSASE FOR INSERTION SEQUENCE ELEMENT IS1081"/>
    <property type="match status" value="1"/>
</dbReference>
<keyword evidence="9" id="KW-1185">Reference proteome</keyword>
<dbReference type="InterPro" id="IPR001207">
    <property type="entry name" value="Transposase_mutator"/>
</dbReference>
<evidence type="ECO:0000256" key="7">
    <source>
        <dbReference type="SAM" id="MobiDB-lite"/>
    </source>
</evidence>
<evidence type="ECO:0000313" key="9">
    <source>
        <dbReference type="Proteomes" id="UP000243745"/>
    </source>
</evidence>
<keyword evidence="5 6" id="KW-0233">DNA recombination</keyword>
<dbReference type="EMBL" id="FOXF01000038">
    <property type="protein sequence ID" value="SFP56898.1"/>
    <property type="molecule type" value="Genomic_DNA"/>
</dbReference>
<keyword evidence="4 6" id="KW-0238">DNA-binding</keyword>
<evidence type="ECO:0000256" key="6">
    <source>
        <dbReference type="RuleBase" id="RU365089"/>
    </source>
</evidence>
<dbReference type="Proteomes" id="UP000243745">
    <property type="component" value="Unassembled WGS sequence"/>
</dbReference>
<dbReference type="AlphaFoldDB" id="A0A662ZK18"/>
<protein>
    <recommendedName>
        <fullName evidence="6">Mutator family transposase</fullName>
    </recommendedName>
</protein>
<comment type="function">
    <text evidence="1 6">Required for the transposition of the insertion element.</text>
</comment>
<dbReference type="GO" id="GO:0006313">
    <property type="term" value="P:DNA transposition"/>
    <property type="evidence" value="ECO:0007669"/>
    <property type="project" value="UniProtKB-UniRule"/>
</dbReference>
<name>A0A662ZK18_9GAMM</name>
<evidence type="ECO:0000256" key="4">
    <source>
        <dbReference type="ARBA" id="ARBA00023125"/>
    </source>
</evidence>
<evidence type="ECO:0000256" key="2">
    <source>
        <dbReference type="ARBA" id="ARBA00010961"/>
    </source>
</evidence>
<dbReference type="OrthoDB" id="9793302at2"/>
<accession>A0A662ZK18</accession>
<feature type="region of interest" description="Disordered" evidence="7">
    <location>
        <begin position="55"/>
        <end position="103"/>
    </location>
</feature>
<evidence type="ECO:0000256" key="5">
    <source>
        <dbReference type="ARBA" id="ARBA00023172"/>
    </source>
</evidence>
<feature type="compositionally biased region" description="Basic and acidic residues" evidence="7">
    <location>
        <begin position="55"/>
        <end position="79"/>
    </location>
</feature>
<evidence type="ECO:0000313" key="8">
    <source>
        <dbReference type="EMBL" id="SFP56898.1"/>
    </source>
</evidence>
<reference evidence="8 9" key="1">
    <citation type="submission" date="2016-10" db="EMBL/GenBank/DDBJ databases">
        <authorList>
            <person name="Varghese N."/>
            <person name="Submissions S."/>
        </authorList>
    </citation>
    <scope>NUCLEOTIDE SEQUENCE [LARGE SCALE GENOMIC DNA]</scope>
    <source>
        <strain evidence="8 9">DSM 1361</strain>
    </source>
</reference>
<organism evidence="8 9">
    <name type="scientific">Ruminobacter amylophilus</name>
    <dbReference type="NCBI Taxonomy" id="867"/>
    <lineage>
        <taxon>Bacteria</taxon>
        <taxon>Pseudomonadati</taxon>
        <taxon>Pseudomonadota</taxon>
        <taxon>Gammaproteobacteria</taxon>
        <taxon>Aeromonadales</taxon>
        <taxon>Succinivibrionaceae</taxon>
        <taxon>Ruminobacter</taxon>
    </lineage>
</organism>
<keyword evidence="6" id="KW-0814">Transposable element</keyword>
<dbReference type="GO" id="GO:0004803">
    <property type="term" value="F:transposase activity"/>
    <property type="evidence" value="ECO:0007669"/>
    <property type="project" value="UniProtKB-UniRule"/>
</dbReference>
<evidence type="ECO:0000256" key="1">
    <source>
        <dbReference type="ARBA" id="ARBA00002190"/>
    </source>
</evidence>
<dbReference type="Pfam" id="PF00872">
    <property type="entry name" value="Transposase_mut"/>
    <property type="match status" value="1"/>
</dbReference>